<accession>A0ABS3AX21</accession>
<name>A0ABS3AX21_9BACT</name>
<dbReference type="Gene3D" id="3.20.20.150">
    <property type="entry name" value="Divalent-metal-dependent TIM barrel enzymes"/>
    <property type="match status" value="1"/>
</dbReference>
<proteinExistence type="predicted"/>
<dbReference type="PANTHER" id="PTHR42194:SF1">
    <property type="entry name" value="UPF0276 PROTEIN HI_1600"/>
    <property type="match status" value="1"/>
</dbReference>
<evidence type="ECO:0000313" key="2">
    <source>
        <dbReference type="Proteomes" id="UP000722121"/>
    </source>
</evidence>
<dbReference type="PANTHER" id="PTHR42194">
    <property type="entry name" value="UPF0276 PROTEIN HI_1600"/>
    <property type="match status" value="1"/>
</dbReference>
<reference evidence="1 2" key="1">
    <citation type="submission" date="2021-02" db="EMBL/GenBank/DDBJ databases">
        <title>Activity-based single-cell genomes from oceanic crustal fluid captures similar information to metagenomic and metatranscriptomic surveys with orders of magnitude less sampling.</title>
        <authorList>
            <person name="D'Angelo T.S."/>
            <person name="Orcutt B.N."/>
        </authorList>
    </citation>
    <scope>NUCLEOTIDE SEQUENCE [LARGE SCALE GENOMIC DNA]</scope>
    <source>
        <strain evidence="1">AH-315-G07</strain>
    </source>
</reference>
<dbReference type="Proteomes" id="UP000722121">
    <property type="component" value="Unassembled WGS sequence"/>
</dbReference>
<dbReference type="InterPro" id="IPR036237">
    <property type="entry name" value="Xyl_isomerase-like_sf"/>
</dbReference>
<gene>
    <name evidence="1" type="ORF">JYU14_05425</name>
</gene>
<dbReference type="NCBIfam" id="NF003818">
    <property type="entry name" value="PRK05409.1"/>
    <property type="match status" value="1"/>
</dbReference>
<dbReference type="Pfam" id="PF05114">
    <property type="entry name" value="MbnB_TglH_ChrH"/>
    <property type="match status" value="1"/>
</dbReference>
<dbReference type="InterPro" id="IPR007801">
    <property type="entry name" value="MbnB/TglH/ChrH"/>
</dbReference>
<keyword evidence="2" id="KW-1185">Reference proteome</keyword>
<evidence type="ECO:0000313" key="1">
    <source>
        <dbReference type="EMBL" id="MBN4067507.1"/>
    </source>
</evidence>
<protein>
    <submittedName>
        <fullName evidence="1">DUF692 domain-containing protein</fullName>
    </submittedName>
</protein>
<comment type="caution">
    <text evidence="1">The sequence shown here is derived from an EMBL/GenBank/DDBJ whole genome shotgun (WGS) entry which is preliminary data.</text>
</comment>
<dbReference type="EMBL" id="JAFITR010000171">
    <property type="protein sequence ID" value="MBN4067507.1"/>
    <property type="molecule type" value="Genomic_DNA"/>
</dbReference>
<dbReference type="SUPFAM" id="SSF51658">
    <property type="entry name" value="Xylose isomerase-like"/>
    <property type="match status" value="1"/>
</dbReference>
<organism evidence="1 2">
    <name type="scientific">Simkania negevensis</name>
    <dbReference type="NCBI Taxonomy" id="83561"/>
    <lineage>
        <taxon>Bacteria</taxon>
        <taxon>Pseudomonadati</taxon>
        <taxon>Chlamydiota</taxon>
        <taxon>Chlamydiia</taxon>
        <taxon>Parachlamydiales</taxon>
        <taxon>Simkaniaceae</taxon>
        <taxon>Simkania</taxon>
    </lineage>
</organism>
<sequence>MIHGVGLGFRKEIADDLLKAEIHRPSFVELAPENWIGLGGRRGRMLREIIEQYPILCHGLSLSLGSEEPFDKEFLRAIKRFLDLVNAEVYSEHLSFSKCNNAHLYDLLPLPFREDAIKHVIARIKEVQNFLERPIAIENVSYYSPIAPEMTEAEFICAIVEESGCNILLDVNNVYVNAFNHKYDAHTFISSLPLDKVVYIHMAGHDQESEDLLIDTHGEAIIDPVYDLFQWTIERLHPVPVLLERDHNLPKYSELYQEVTQLQTLVQQTWKATTNVP</sequence>